<reference evidence="5" key="1">
    <citation type="submission" date="2017-03" db="EMBL/GenBank/DDBJ databases">
        <title>Novel pathways for hydrocarbon cycling and metabolic interdependencies in hydrothermal sediment communities.</title>
        <authorList>
            <person name="Dombrowski N."/>
            <person name="Seitz K."/>
            <person name="Teske A."/>
            <person name="Baker B."/>
        </authorList>
    </citation>
    <scope>NUCLEOTIDE SEQUENCE [LARGE SCALE GENOMIC DNA]</scope>
</reference>
<name>A0A1W9S1H1_9BACT</name>
<dbReference type="GO" id="GO:0004197">
    <property type="term" value="F:cysteine-type endopeptidase activity"/>
    <property type="evidence" value="ECO:0007669"/>
    <property type="project" value="InterPro"/>
</dbReference>
<dbReference type="InterPro" id="IPR029031">
    <property type="entry name" value="Gingipain_N_sf"/>
</dbReference>
<gene>
    <name evidence="4" type="ORF">B6D57_04695</name>
</gene>
<evidence type="ECO:0000313" key="5">
    <source>
        <dbReference type="Proteomes" id="UP000192611"/>
    </source>
</evidence>
<evidence type="ECO:0000256" key="1">
    <source>
        <dbReference type="ARBA" id="ARBA00022729"/>
    </source>
</evidence>
<dbReference type="Gene3D" id="2.60.40.3800">
    <property type="match status" value="1"/>
</dbReference>
<comment type="caution">
    <text evidence="4">The sequence shown here is derived from an EMBL/GenBank/DDBJ whole genome shotgun (WGS) entry which is preliminary data.</text>
</comment>
<dbReference type="Pfam" id="PF08126">
    <property type="entry name" value="Propeptide_C25"/>
    <property type="match status" value="1"/>
</dbReference>
<sequence length="1254" mass="146905">MKLVKYCFIFLFLIEFIPIYSHSEQIDKDLLLEEVETIKPPSTELKEKEKLYETRPVRFDSSIEEVLDETQSGQIGIDVIREDIDGVVFEITFPEPKFSEKQIEGRLYTVVDIPTNNSLLEPGQPNLPYEVIIVAIPHNSQVTLDCSIEEQQTFNNVIPSPTPQIVVNKDPNGLEYPEYIDTIDESIYGGSGIYPNLIAEVESTGIVRGFSIASVAVYPIQYDVEAKKLVFNKKVKVSVGFVGGVLSGDTINKGDISGAEREFIDFFRKVVVNKDTFMTFRYRDNPPTYNSFTVYDLYDDGDVYKLFVKDEGVYKVTYEWLVNHGVCVSGVASDRIRLYTGDHRDLIEESPEFEQPNDSIYEVPLIVFDGGDGMFDEGDYFIFYGFGTFFMDESRQYHKSFYSEYSVYFLTFGVEGKGMRYSDVSLPPDEGIEVQRYYLKKDHREEEKIYAADGCYGNPREGDDWYWTTVGRIGAWEYQFNMADREPGEDLRLRFRLQGKELTRTETYYHIVKIYINYQNDDHLVFQNNYWYDDGKWKSDWKNEEMLEEEVVIPHELLKDENVLIFENFDPTDSEDDIWKSEFWVDWLEFTYWCKLKPYNGKIEFGTYEMEMGFGPVEKIFEIGPFESSELIAIDRITNRNISGEIEERDDGFYLRFKDELFQPAKIYEIYQDNAFLSVVDVIRDQPSNLHDVSNGADGIYVTYDYYYDIIEPLAEVHRHEGYDVMVVKAEDVYEEFGKGQLDPTAIRNMLYHAYHFWEKRPTFVTLVGFCTKDPMDHWGRQKDVGRLYLHHGMNKMHPHYEFHTSYRKVPSDIWFTCLEGRDPVKFTPDMAISRISAYDREYTSWVVNKSIDYSTSPDYGDWKISTTLVADNGFTFEGPGDFPEDMEELIEYVMPYGFIHKKIYMDRLKHYDEYDPSWENKDGLEKRTDLARKYLTPEIYKNFNSLILIFSGHGSFNVWCHEKLFYDWIVHPDNPFQEWMQPAYSDEYGEYFPHDVYELLNYHQFPHVMQLSCNLGHFDLEVAVMSEKLPYIKDKGAVMTDGEDRLGYENEQNSFNNNIWSYIFDSKMIPFNKVHFSMAYWMAKIEANKSVQMQHNLMGDCMLYFGCPTRLVRLDSYPPRHKRGSILEIDGAIENEESFNGYAIVQIADSPFYCEYEGEYPIIYRDRILTKTRVRVENGDFHAELPIPYETGDGDEPTEVKLFIYAYDENRGLEAMLNEDVVRTSWTVTMSRRSARYGLTLKMTAGYSLLILI</sequence>
<protein>
    <recommendedName>
        <fullName evidence="6">Gingipain domain-containing protein</fullName>
    </recommendedName>
</protein>
<evidence type="ECO:0000259" key="2">
    <source>
        <dbReference type="Pfam" id="PF01364"/>
    </source>
</evidence>
<accession>A0A1W9S1H1</accession>
<evidence type="ECO:0000313" key="4">
    <source>
        <dbReference type="EMBL" id="OQX90140.1"/>
    </source>
</evidence>
<dbReference type="Gene3D" id="3.40.50.1460">
    <property type="match status" value="1"/>
</dbReference>
<dbReference type="GO" id="GO:0006508">
    <property type="term" value="P:proteolysis"/>
    <property type="evidence" value="ECO:0007669"/>
    <property type="project" value="InterPro"/>
</dbReference>
<evidence type="ECO:0008006" key="6">
    <source>
        <dbReference type="Google" id="ProtNLM"/>
    </source>
</evidence>
<dbReference type="SUPFAM" id="SSF52129">
    <property type="entry name" value="Caspase-like"/>
    <property type="match status" value="1"/>
</dbReference>
<proteinExistence type="predicted"/>
<dbReference type="InterPro" id="IPR001769">
    <property type="entry name" value="Gingipain"/>
</dbReference>
<dbReference type="Proteomes" id="UP000192611">
    <property type="component" value="Unassembled WGS sequence"/>
</dbReference>
<dbReference type="InterPro" id="IPR029030">
    <property type="entry name" value="Caspase-like_dom_sf"/>
</dbReference>
<dbReference type="Gene3D" id="3.40.50.10390">
    <property type="entry name" value="Gingipain r, domain 1"/>
    <property type="match status" value="1"/>
</dbReference>
<dbReference type="AlphaFoldDB" id="A0A1W9S1H1"/>
<dbReference type="Pfam" id="PF01364">
    <property type="entry name" value="Peptidase_C25"/>
    <property type="match status" value="1"/>
</dbReference>
<dbReference type="EMBL" id="NATQ01000097">
    <property type="protein sequence ID" value="OQX90140.1"/>
    <property type="molecule type" value="Genomic_DNA"/>
</dbReference>
<evidence type="ECO:0000259" key="3">
    <source>
        <dbReference type="Pfam" id="PF08126"/>
    </source>
</evidence>
<dbReference type="InterPro" id="IPR012600">
    <property type="entry name" value="Propeptide_C25"/>
</dbReference>
<feature type="domain" description="Gingipain propeptide" evidence="3">
    <location>
        <begin position="94"/>
        <end position="242"/>
    </location>
</feature>
<feature type="domain" description="Gingipain" evidence="2">
    <location>
        <begin position="700"/>
        <end position="1104"/>
    </location>
</feature>
<dbReference type="InterPro" id="IPR038490">
    <property type="entry name" value="Gingipain_propep_sf"/>
</dbReference>
<keyword evidence="1" id="KW-0732">Signal</keyword>
<organism evidence="4 5">
    <name type="scientific">Candidatus Coatesbacteria bacterium 4484_99</name>
    <dbReference type="NCBI Taxonomy" id="1970774"/>
    <lineage>
        <taxon>Bacteria</taxon>
        <taxon>Candidatus Coatesiibacteriota</taxon>
    </lineage>
</organism>